<reference evidence="1" key="2">
    <citation type="submission" date="2018-03" db="EMBL/GenBank/DDBJ databases">
        <title>The Triticum urartu genome reveals the dynamic nature of wheat genome evolution.</title>
        <authorList>
            <person name="Ling H."/>
            <person name="Ma B."/>
            <person name="Shi X."/>
            <person name="Liu H."/>
            <person name="Dong L."/>
            <person name="Sun H."/>
            <person name="Cao Y."/>
            <person name="Gao Q."/>
            <person name="Zheng S."/>
            <person name="Li Y."/>
            <person name="Yu Y."/>
            <person name="Du H."/>
            <person name="Qi M."/>
            <person name="Li Y."/>
            <person name="Yu H."/>
            <person name="Cui Y."/>
            <person name="Wang N."/>
            <person name="Chen C."/>
            <person name="Wu H."/>
            <person name="Zhao Y."/>
            <person name="Zhang J."/>
            <person name="Li Y."/>
            <person name="Zhou W."/>
            <person name="Zhang B."/>
            <person name="Hu W."/>
            <person name="Eijk M."/>
            <person name="Tang J."/>
            <person name="Witsenboer H."/>
            <person name="Zhao S."/>
            <person name="Li Z."/>
            <person name="Zhang A."/>
            <person name="Wang D."/>
            <person name="Liang C."/>
        </authorList>
    </citation>
    <scope>NUCLEOTIDE SEQUENCE [LARGE SCALE GENOMIC DNA]</scope>
    <source>
        <strain evidence="1">cv. G1812</strain>
    </source>
</reference>
<dbReference type="Gramene" id="TuG1812G0300000296.01.T02">
    <property type="protein sequence ID" value="TuG1812G0300000296.01.T02"/>
    <property type="gene ID" value="TuG1812G0300000296.01"/>
</dbReference>
<dbReference type="EnsemblPlants" id="TuG1812G0300000296.01.T01">
    <property type="protein sequence ID" value="TuG1812G0300000296.01.T01"/>
    <property type="gene ID" value="TuG1812G0300000296.01"/>
</dbReference>
<keyword evidence="2" id="KW-1185">Reference proteome</keyword>
<dbReference type="AlphaFoldDB" id="A0A8R7TQF8"/>
<dbReference type="Gramene" id="TuG1812G0300000296.01.T01">
    <property type="protein sequence ID" value="TuG1812G0300000296.01.T01"/>
    <property type="gene ID" value="TuG1812G0300000296.01"/>
</dbReference>
<evidence type="ECO:0000313" key="1">
    <source>
        <dbReference type="EnsemblPlants" id="TuG1812G0300000296.01.T01"/>
    </source>
</evidence>
<protein>
    <submittedName>
        <fullName evidence="1">Uncharacterized protein</fullName>
    </submittedName>
</protein>
<reference evidence="1" key="3">
    <citation type="submission" date="2022-06" db="UniProtKB">
        <authorList>
            <consortium name="EnsemblPlants"/>
        </authorList>
    </citation>
    <scope>IDENTIFICATION</scope>
</reference>
<name>A0A8R7TQF8_TRIUA</name>
<reference evidence="2" key="1">
    <citation type="journal article" date="2013" name="Nature">
        <title>Draft genome of the wheat A-genome progenitor Triticum urartu.</title>
        <authorList>
            <person name="Ling H.Q."/>
            <person name="Zhao S."/>
            <person name="Liu D."/>
            <person name="Wang J."/>
            <person name="Sun H."/>
            <person name="Zhang C."/>
            <person name="Fan H."/>
            <person name="Li D."/>
            <person name="Dong L."/>
            <person name="Tao Y."/>
            <person name="Gao C."/>
            <person name="Wu H."/>
            <person name="Li Y."/>
            <person name="Cui Y."/>
            <person name="Guo X."/>
            <person name="Zheng S."/>
            <person name="Wang B."/>
            <person name="Yu K."/>
            <person name="Liang Q."/>
            <person name="Yang W."/>
            <person name="Lou X."/>
            <person name="Chen J."/>
            <person name="Feng M."/>
            <person name="Jian J."/>
            <person name="Zhang X."/>
            <person name="Luo G."/>
            <person name="Jiang Y."/>
            <person name="Liu J."/>
            <person name="Wang Z."/>
            <person name="Sha Y."/>
            <person name="Zhang B."/>
            <person name="Wu H."/>
            <person name="Tang D."/>
            <person name="Shen Q."/>
            <person name="Xue P."/>
            <person name="Zou S."/>
            <person name="Wang X."/>
            <person name="Liu X."/>
            <person name="Wang F."/>
            <person name="Yang Y."/>
            <person name="An X."/>
            <person name="Dong Z."/>
            <person name="Zhang K."/>
            <person name="Zhang X."/>
            <person name="Luo M.C."/>
            <person name="Dvorak J."/>
            <person name="Tong Y."/>
            <person name="Wang J."/>
            <person name="Yang H."/>
            <person name="Li Z."/>
            <person name="Wang D."/>
            <person name="Zhang A."/>
            <person name="Wang J."/>
        </authorList>
    </citation>
    <scope>NUCLEOTIDE SEQUENCE</scope>
    <source>
        <strain evidence="2">cv. G1812</strain>
    </source>
</reference>
<dbReference type="Proteomes" id="UP000015106">
    <property type="component" value="Chromosome 3"/>
</dbReference>
<sequence length="94" mass="10432">MSLNPSKLIEVHNSASNLDQPSGRAKLRSLLLVNMMEVPLGSVSLALMDPSSDAGWHCHALECYIRIQYYHCPCSIAFDRGLQGQHTTMCSPMR</sequence>
<accession>A0A8R7TQF8</accession>
<organism evidence="1 2">
    <name type="scientific">Triticum urartu</name>
    <name type="common">Red wild einkorn</name>
    <name type="synonym">Crithodium urartu</name>
    <dbReference type="NCBI Taxonomy" id="4572"/>
    <lineage>
        <taxon>Eukaryota</taxon>
        <taxon>Viridiplantae</taxon>
        <taxon>Streptophyta</taxon>
        <taxon>Embryophyta</taxon>
        <taxon>Tracheophyta</taxon>
        <taxon>Spermatophyta</taxon>
        <taxon>Magnoliopsida</taxon>
        <taxon>Liliopsida</taxon>
        <taxon>Poales</taxon>
        <taxon>Poaceae</taxon>
        <taxon>BOP clade</taxon>
        <taxon>Pooideae</taxon>
        <taxon>Triticodae</taxon>
        <taxon>Triticeae</taxon>
        <taxon>Triticinae</taxon>
        <taxon>Triticum</taxon>
    </lineage>
</organism>
<evidence type="ECO:0000313" key="2">
    <source>
        <dbReference type="Proteomes" id="UP000015106"/>
    </source>
</evidence>
<proteinExistence type="predicted"/>
<dbReference type="EnsemblPlants" id="TuG1812G0300000296.01.T02">
    <property type="protein sequence ID" value="TuG1812G0300000296.01.T02"/>
    <property type="gene ID" value="TuG1812G0300000296.01"/>
</dbReference>